<reference evidence="1" key="1">
    <citation type="submission" date="2021-06" db="EMBL/GenBank/DDBJ databases">
        <authorList>
            <person name="Kallberg Y."/>
            <person name="Tangrot J."/>
            <person name="Rosling A."/>
        </authorList>
    </citation>
    <scope>NUCLEOTIDE SEQUENCE</scope>
    <source>
        <strain evidence="1">MA461A</strain>
    </source>
</reference>
<evidence type="ECO:0000313" key="2">
    <source>
        <dbReference type="Proteomes" id="UP000789920"/>
    </source>
</evidence>
<comment type="caution">
    <text evidence="1">The sequence shown here is derived from an EMBL/GenBank/DDBJ whole genome shotgun (WGS) entry which is preliminary data.</text>
</comment>
<sequence>MQTHRGESKDLSEVDSLKLENVRLMARIAELEQIVKEKNALETELKQIIEENAEKAKLKDAELNARIIELEWSAKENEERFVKLEQKQNNIVDKLENGDNSYKNDVNIPDLVIKSLE</sequence>
<proteinExistence type="predicted"/>
<name>A0ACA9RPP1_9GLOM</name>
<feature type="non-terminal residue" evidence="1">
    <location>
        <position position="117"/>
    </location>
</feature>
<evidence type="ECO:0000313" key="1">
    <source>
        <dbReference type="EMBL" id="CAG8802920.1"/>
    </source>
</evidence>
<dbReference type="EMBL" id="CAJVQC010062687">
    <property type="protein sequence ID" value="CAG8802920.1"/>
    <property type="molecule type" value="Genomic_DNA"/>
</dbReference>
<dbReference type="Proteomes" id="UP000789920">
    <property type="component" value="Unassembled WGS sequence"/>
</dbReference>
<keyword evidence="2" id="KW-1185">Reference proteome</keyword>
<organism evidence="1 2">
    <name type="scientific">Racocetra persica</name>
    <dbReference type="NCBI Taxonomy" id="160502"/>
    <lineage>
        <taxon>Eukaryota</taxon>
        <taxon>Fungi</taxon>
        <taxon>Fungi incertae sedis</taxon>
        <taxon>Mucoromycota</taxon>
        <taxon>Glomeromycotina</taxon>
        <taxon>Glomeromycetes</taxon>
        <taxon>Diversisporales</taxon>
        <taxon>Gigasporaceae</taxon>
        <taxon>Racocetra</taxon>
    </lineage>
</organism>
<gene>
    <name evidence="1" type="ORF">RPERSI_LOCUS21415</name>
</gene>
<protein>
    <submittedName>
        <fullName evidence="1">36600_t:CDS:1</fullName>
    </submittedName>
</protein>
<accession>A0ACA9RPP1</accession>